<sequence>MSTSFSSSRSPGSARLQLGAVSRLRSSSLRKPPEPLRRAVADCLSVAASAALHGTPSAAASEASRTLRDYLANTTTTDQAYIVILEHTLAERERSPLNLNVGDERLIISVPCFQSNQDKKDGLSGDKKSEAVTYMMPNVEHEPLVV</sequence>
<gene>
    <name evidence="1" type="ORF">CK203_010263</name>
</gene>
<proteinExistence type="predicted"/>
<evidence type="ECO:0000313" key="2">
    <source>
        <dbReference type="Proteomes" id="UP000288805"/>
    </source>
</evidence>
<dbReference type="PANTHER" id="PTHR34958">
    <property type="entry name" value="CONDITIONAL LOSS-OF-GROWTH 1"/>
    <property type="match status" value="1"/>
</dbReference>
<evidence type="ECO:0000313" key="1">
    <source>
        <dbReference type="EMBL" id="RVX13919.1"/>
    </source>
</evidence>
<name>A0A438JYA9_VITVI</name>
<dbReference type="Proteomes" id="UP000288805">
    <property type="component" value="Unassembled WGS sequence"/>
</dbReference>
<dbReference type="AlphaFoldDB" id="A0A438JYA9"/>
<dbReference type="OrthoDB" id="1905883at2759"/>
<protein>
    <submittedName>
        <fullName evidence="1">Uncharacterized protein</fullName>
    </submittedName>
</protein>
<dbReference type="PANTHER" id="PTHR34958:SF1">
    <property type="entry name" value="ARMADILLO-LIKE HELICAL DOMAIN-CONTAINING PROTEIN"/>
    <property type="match status" value="1"/>
</dbReference>
<comment type="caution">
    <text evidence="1">The sequence shown here is derived from an EMBL/GenBank/DDBJ whole genome shotgun (WGS) entry which is preliminary data.</text>
</comment>
<reference evidence="1 2" key="1">
    <citation type="journal article" date="2018" name="PLoS Genet.">
        <title>Population sequencing reveals clonal diversity and ancestral inbreeding in the grapevine cultivar Chardonnay.</title>
        <authorList>
            <person name="Roach M.J."/>
            <person name="Johnson D.L."/>
            <person name="Bohlmann J."/>
            <person name="van Vuuren H.J."/>
            <person name="Jones S.J."/>
            <person name="Pretorius I.S."/>
            <person name="Schmidt S.A."/>
            <person name="Borneman A.R."/>
        </authorList>
    </citation>
    <scope>NUCLEOTIDE SEQUENCE [LARGE SCALE GENOMIC DNA]</scope>
    <source>
        <strain evidence="2">cv. Chardonnay</strain>
        <tissue evidence="1">Leaf</tissue>
    </source>
</reference>
<organism evidence="1 2">
    <name type="scientific">Vitis vinifera</name>
    <name type="common">Grape</name>
    <dbReference type="NCBI Taxonomy" id="29760"/>
    <lineage>
        <taxon>Eukaryota</taxon>
        <taxon>Viridiplantae</taxon>
        <taxon>Streptophyta</taxon>
        <taxon>Embryophyta</taxon>
        <taxon>Tracheophyta</taxon>
        <taxon>Spermatophyta</taxon>
        <taxon>Magnoliopsida</taxon>
        <taxon>eudicotyledons</taxon>
        <taxon>Gunneridae</taxon>
        <taxon>Pentapetalae</taxon>
        <taxon>rosids</taxon>
        <taxon>Vitales</taxon>
        <taxon>Vitaceae</taxon>
        <taxon>Viteae</taxon>
        <taxon>Vitis</taxon>
    </lineage>
</organism>
<accession>A0A438JYA9</accession>
<dbReference type="EMBL" id="QGNW01000023">
    <property type="protein sequence ID" value="RVX13919.1"/>
    <property type="molecule type" value="Genomic_DNA"/>
</dbReference>